<accession>A0ABW4WTF9</accession>
<feature type="transmembrane region" description="Helical" evidence="7">
    <location>
        <begin position="266"/>
        <end position="292"/>
    </location>
</feature>
<keyword evidence="5 7" id="KW-1133">Transmembrane helix</keyword>
<feature type="transmembrane region" description="Helical" evidence="7">
    <location>
        <begin position="377"/>
        <end position="403"/>
    </location>
</feature>
<feature type="domain" description="ABC transmembrane type-1" evidence="8">
    <location>
        <begin position="228"/>
        <end position="442"/>
    </location>
</feature>
<keyword evidence="6 7" id="KW-0472">Membrane</keyword>
<keyword evidence="3" id="KW-1003">Cell membrane</keyword>
<feature type="transmembrane region" description="Helical" evidence="7">
    <location>
        <begin position="423"/>
        <end position="449"/>
    </location>
</feature>
<evidence type="ECO:0000256" key="3">
    <source>
        <dbReference type="ARBA" id="ARBA00022475"/>
    </source>
</evidence>
<dbReference type="RefSeq" id="WP_229962130.1">
    <property type="nucleotide sequence ID" value="NZ_JAJJWI010000019.1"/>
</dbReference>
<sequence length="458" mass="51689">MHYYLLKRFITALPTLWLLISLVFLLSRMLPGSFSSARILDDNAGFYSKANAESREKAYRDYLHKTSQDLPLFYFSINAAPEPDSLNLKYSESDRQQLKRLAWHYGSQNIVSEYFNNLQQVENQLSSNKKQRLQNELMVLHTSISSHDLVSSAQKVAEASSTTAASALEKKTIQLVKQQNPYSFMLPALHWHGLKNQYHQWLSQLLQGNFGYSYRNNRAVTEVLAEAIGNTWWLISISICLAFIIALELSLLMIQHPHSRWKKFTLSILFTLDSIPLFVLALLLLVLFASPFFLQLFPVYGMGFYGSEPNNIFYAIANQAPFMVLPIVCLVLSVLPYLTNQIYRALSDAAQANYTKTARAKGLSFRKIVRTHILRNALLPIITLLSDMLPSLAAGAIIVETIFAIPGIGSMAITAVQSRDYPVIVAIVLVIAIFKVLSNLLADFCYALADPRIRYSTS</sequence>
<comment type="subcellular location">
    <subcellularLocation>
        <location evidence="1 7">Cell membrane</location>
        <topology evidence="1 7">Multi-pass membrane protein</topology>
    </subcellularLocation>
</comment>
<evidence type="ECO:0000259" key="8">
    <source>
        <dbReference type="PROSITE" id="PS50928"/>
    </source>
</evidence>
<comment type="caution">
    <text evidence="9">The sequence shown here is derived from an EMBL/GenBank/DDBJ whole genome shotgun (WGS) entry which is preliminary data.</text>
</comment>
<name>A0ABW4WTF9_9BACT</name>
<organism evidence="9 10">
    <name type="scientific">Pontibacter silvestris</name>
    <dbReference type="NCBI Taxonomy" id="2305183"/>
    <lineage>
        <taxon>Bacteria</taxon>
        <taxon>Pseudomonadati</taxon>
        <taxon>Bacteroidota</taxon>
        <taxon>Cytophagia</taxon>
        <taxon>Cytophagales</taxon>
        <taxon>Hymenobacteraceae</taxon>
        <taxon>Pontibacter</taxon>
    </lineage>
</organism>
<evidence type="ECO:0000256" key="1">
    <source>
        <dbReference type="ARBA" id="ARBA00004651"/>
    </source>
</evidence>
<dbReference type="Proteomes" id="UP001597369">
    <property type="component" value="Unassembled WGS sequence"/>
</dbReference>
<comment type="similarity">
    <text evidence="7">Belongs to the binding-protein-dependent transport system permease family.</text>
</comment>
<proteinExistence type="inferred from homology"/>
<evidence type="ECO:0000256" key="4">
    <source>
        <dbReference type="ARBA" id="ARBA00022692"/>
    </source>
</evidence>
<reference evidence="10" key="1">
    <citation type="journal article" date="2019" name="Int. J. Syst. Evol. Microbiol.">
        <title>The Global Catalogue of Microorganisms (GCM) 10K type strain sequencing project: providing services to taxonomists for standard genome sequencing and annotation.</title>
        <authorList>
            <consortium name="The Broad Institute Genomics Platform"/>
            <consortium name="The Broad Institute Genome Sequencing Center for Infectious Disease"/>
            <person name="Wu L."/>
            <person name="Ma J."/>
        </authorList>
    </citation>
    <scope>NUCLEOTIDE SEQUENCE [LARGE SCALE GENOMIC DNA]</scope>
    <source>
        <strain evidence="10">JCM 16545</strain>
    </source>
</reference>
<gene>
    <name evidence="9" type="ORF">ACFSKU_04000</name>
</gene>
<evidence type="ECO:0000313" key="10">
    <source>
        <dbReference type="Proteomes" id="UP001597369"/>
    </source>
</evidence>
<dbReference type="PANTHER" id="PTHR43163">
    <property type="entry name" value="DIPEPTIDE TRANSPORT SYSTEM PERMEASE PROTEIN DPPB-RELATED"/>
    <property type="match status" value="1"/>
</dbReference>
<feature type="transmembrane region" description="Helical" evidence="7">
    <location>
        <begin position="312"/>
        <end position="338"/>
    </location>
</feature>
<keyword evidence="4 7" id="KW-0812">Transmembrane</keyword>
<evidence type="ECO:0000256" key="2">
    <source>
        <dbReference type="ARBA" id="ARBA00022448"/>
    </source>
</evidence>
<dbReference type="InterPro" id="IPR035906">
    <property type="entry name" value="MetI-like_sf"/>
</dbReference>
<dbReference type="Gene3D" id="1.10.3720.10">
    <property type="entry name" value="MetI-like"/>
    <property type="match status" value="1"/>
</dbReference>
<dbReference type="EMBL" id="JBHUHV010000014">
    <property type="protein sequence ID" value="MFD2066033.1"/>
    <property type="molecule type" value="Genomic_DNA"/>
</dbReference>
<dbReference type="PANTHER" id="PTHR43163:SF6">
    <property type="entry name" value="DIPEPTIDE TRANSPORT SYSTEM PERMEASE PROTEIN DPPB-RELATED"/>
    <property type="match status" value="1"/>
</dbReference>
<keyword evidence="10" id="KW-1185">Reference proteome</keyword>
<dbReference type="SUPFAM" id="SSF161098">
    <property type="entry name" value="MetI-like"/>
    <property type="match status" value="1"/>
</dbReference>
<keyword evidence="2 7" id="KW-0813">Transport</keyword>
<dbReference type="PROSITE" id="PS50928">
    <property type="entry name" value="ABC_TM1"/>
    <property type="match status" value="1"/>
</dbReference>
<evidence type="ECO:0000313" key="9">
    <source>
        <dbReference type="EMBL" id="MFD2066033.1"/>
    </source>
</evidence>
<evidence type="ECO:0000256" key="7">
    <source>
        <dbReference type="RuleBase" id="RU363032"/>
    </source>
</evidence>
<dbReference type="InterPro" id="IPR000515">
    <property type="entry name" value="MetI-like"/>
</dbReference>
<dbReference type="CDD" id="cd06261">
    <property type="entry name" value="TM_PBP2"/>
    <property type="match status" value="1"/>
</dbReference>
<evidence type="ECO:0000256" key="5">
    <source>
        <dbReference type="ARBA" id="ARBA00022989"/>
    </source>
</evidence>
<evidence type="ECO:0000256" key="6">
    <source>
        <dbReference type="ARBA" id="ARBA00023136"/>
    </source>
</evidence>
<feature type="transmembrane region" description="Helical" evidence="7">
    <location>
        <begin position="232"/>
        <end position="254"/>
    </location>
</feature>
<protein>
    <submittedName>
        <fullName evidence="9">ABC transporter permease</fullName>
    </submittedName>
</protein>
<dbReference type="Pfam" id="PF00528">
    <property type="entry name" value="BPD_transp_1"/>
    <property type="match status" value="1"/>
</dbReference>